<accession>A0A210QTC6</accession>
<feature type="chain" id="PRO_5012532742" evidence="1">
    <location>
        <begin position="18"/>
        <end position="129"/>
    </location>
</feature>
<sequence>MNGVLAILACMVAITVAMTTTKAPHHNHNHTHHHGTHPPPIGEGFVFKYDQHSHRMAVISNHQCWIYNPSDDEKNSISDVHALRNLEVKLIQLIDSNPTGTTLSHDDLALMSAPLAHTCKSGWPIMNLN</sequence>
<protein>
    <submittedName>
        <fullName evidence="2">Uncharacterized protein</fullName>
    </submittedName>
</protein>
<evidence type="ECO:0000313" key="3">
    <source>
        <dbReference type="Proteomes" id="UP000242188"/>
    </source>
</evidence>
<keyword evidence="3" id="KW-1185">Reference proteome</keyword>
<dbReference type="OrthoDB" id="6160405at2759"/>
<organism evidence="2 3">
    <name type="scientific">Mizuhopecten yessoensis</name>
    <name type="common">Japanese scallop</name>
    <name type="synonym">Patinopecten yessoensis</name>
    <dbReference type="NCBI Taxonomy" id="6573"/>
    <lineage>
        <taxon>Eukaryota</taxon>
        <taxon>Metazoa</taxon>
        <taxon>Spiralia</taxon>
        <taxon>Lophotrochozoa</taxon>
        <taxon>Mollusca</taxon>
        <taxon>Bivalvia</taxon>
        <taxon>Autobranchia</taxon>
        <taxon>Pteriomorphia</taxon>
        <taxon>Pectinida</taxon>
        <taxon>Pectinoidea</taxon>
        <taxon>Pectinidae</taxon>
        <taxon>Mizuhopecten</taxon>
    </lineage>
</organism>
<proteinExistence type="predicted"/>
<keyword evidence="1" id="KW-0732">Signal</keyword>
<dbReference type="Proteomes" id="UP000242188">
    <property type="component" value="Unassembled WGS sequence"/>
</dbReference>
<dbReference type="AlphaFoldDB" id="A0A210QTC6"/>
<name>A0A210QTC6_MIZYE</name>
<evidence type="ECO:0000313" key="2">
    <source>
        <dbReference type="EMBL" id="OWF51993.1"/>
    </source>
</evidence>
<dbReference type="EMBL" id="NEDP02002007">
    <property type="protein sequence ID" value="OWF51993.1"/>
    <property type="molecule type" value="Genomic_DNA"/>
</dbReference>
<gene>
    <name evidence="2" type="ORF">KP79_PYT06689</name>
</gene>
<comment type="caution">
    <text evidence="2">The sequence shown here is derived from an EMBL/GenBank/DDBJ whole genome shotgun (WGS) entry which is preliminary data.</text>
</comment>
<reference evidence="2 3" key="1">
    <citation type="journal article" date="2017" name="Nat. Ecol. Evol.">
        <title>Scallop genome provides insights into evolution of bilaterian karyotype and development.</title>
        <authorList>
            <person name="Wang S."/>
            <person name="Zhang J."/>
            <person name="Jiao W."/>
            <person name="Li J."/>
            <person name="Xun X."/>
            <person name="Sun Y."/>
            <person name="Guo X."/>
            <person name="Huan P."/>
            <person name="Dong B."/>
            <person name="Zhang L."/>
            <person name="Hu X."/>
            <person name="Sun X."/>
            <person name="Wang J."/>
            <person name="Zhao C."/>
            <person name="Wang Y."/>
            <person name="Wang D."/>
            <person name="Huang X."/>
            <person name="Wang R."/>
            <person name="Lv J."/>
            <person name="Li Y."/>
            <person name="Zhang Z."/>
            <person name="Liu B."/>
            <person name="Lu W."/>
            <person name="Hui Y."/>
            <person name="Liang J."/>
            <person name="Zhou Z."/>
            <person name="Hou R."/>
            <person name="Li X."/>
            <person name="Liu Y."/>
            <person name="Li H."/>
            <person name="Ning X."/>
            <person name="Lin Y."/>
            <person name="Zhao L."/>
            <person name="Xing Q."/>
            <person name="Dou J."/>
            <person name="Li Y."/>
            <person name="Mao J."/>
            <person name="Guo H."/>
            <person name="Dou H."/>
            <person name="Li T."/>
            <person name="Mu C."/>
            <person name="Jiang W."/>
            <person name="Fu Q."/>
            <person name="Fu X."/>
            <person name="Miao Y."/>
            <person name="Liu J."/>
            <person name="Yu Q."/>
            <person name="Li R."/>
            <person name="Liao H."/>
            <person name="Li X."/>
            <person name="Kong Y."/>
            <person name="Jiang Z."/>
            <person name="Chourrout D."/>
            <person name="Li R."/>
            <person name="Bao Z."/>
        </authorList>
    </citation>
    <scope>NUCLEOTIDE SEQUENCE [LARGE SCALE GENOMIC DNA]</scope>
    <source>
        <strain evidence="2 3">PY_sf001</strain>
    </source>
</reference>
<evidence type="ECO:0000256" key="1">
    <source>
        <dbReference type="SAM" id="SignalP"/>
    </source>
</evidence>
<feature type="signal peptide" evidence="1">
    <location>
        <begin position="1"/>
        <end position="17"/>
    </location>
</feature>